<evidence type="ECO:0000313" key="8">
    <source>
        <dbReference type="Proteomes" id="UP001157126"/>
    </source>
</evidence>
<dbReference type="Gene3D" id="3.50.50.60">
    <property type="entry name" value="FAD/NAD(P)-binding domain"/>
    <property type="match status" value="2"/>
</dbReference>
<keyword evidence="4" id="KW-0274">FAD</keyword>
<evidence type="ECO:0000256" key="2">
    <source>
        <dbReference type="ARBA" id="ARBA00010139"/>
    </source>
</evidence>
<dbReference type="GO" id="GO:0004497">
    <property type="term" value="F:monooxygenase activity"/>
    <property type="evidence" value="ECO:0007669"/>
    <property type="project" value="UniProtKB-KW"/>
</dbReference>
<keyword evidence="6 7" id="KW-0503">Monooxygenase</keyword>
<dbReference type="Proteomes" id="UP001157126">
    <property type="component" value="Unassembled WGS sequence"/>
</dbReference>
<proteinExistence type="inferred from homology"/>
<organism evidence="7 8">
    <name type="scientific">Mobilicoccus caccae</name>
    <dbReference type="NCBI Taxonomy" id="1859295"/>
    <lineage>
        <taxon>Bacteria</taxon>
        <taxon>Bacillati</taxon>
        <taxon>Actinomycetota</taxon>
        <taxon>Actinomycetes</taxon>
        <taxon>Micrococcales</taxon>
        <taxon>Dermatophilaceae</taxon>
        <taxon>Mobilicoccus</taxon>
    </lineage>
</organism>
<dbReference type="InterPro" id="IPR051820">
    <property type="entry name" value="FAD-binding_MO"/>
</dbReference>
<accession>A0ABQ6ITG5</accession>
<comment type="cofactor">
    <cofactor evidence="1">
        <name>FAD</name>
        <dbReference type="ChEBI" id="CHEBI:57692"/>
    </cofactor>
</comment>
<keyword evidence="8" id="KW-1185">Reference proteome</keyword>
<dbReference type="PRINTS" id="PR00411">
    <property type="entry name" value="PNDRDTASEI"/>
</dbReference>
<dbReference type="SUPFAM" id="SSF51905">
    <property type="entry name" value="FAD/NAD(P)-binding domain"/>
    <property type="match status" value="1"/>
</dbReference>
<reference evidence="8" key="1">
    <citation type="journal article" date="2019" name="Int. J. Syst. Evol. Microbiol.">
        <title>The Global Catalogue of Microorganisms (GCM) 10K type strain sequencing project: providing services to taxonomists for standard genome sequencing and annotation.</title>
        <authorList>
            <consortium name="The Broad Institute Genomics Platform"/>
            <consortium name="The Broad Institute Genome Sequencing Center for Infectious Disease"/>
            <person name="Wu L."/>
            <person name="Ma J."/>
        </authorList>
    </citation>
    <scope>NUCLEOTIDE SEQUENCE [LARGE SCALE GENOMIC DNA]</scope>
    <source>
        <strain evidence="8">NBRC 113072</strain>
    </source>
</reference>
<name>A0ABQ6ITG5_9MICO</name>
<dbReference type="Pfam" id="PF00743">
    <property type="entry name" value="FMO-like"/>
    <property type="match status" value="1"/>
</dbReference>
<evidence type="ECO:0000256" key="1">
    <source>
        <dbReference type="ARBA" id="ARBA00001974"/>
    </source>
</evidence>
<dbReference type="RefSeq" id="WP_284304419.1">
    <property type="nucleotide sequence ID" value="NZ_BSUO01000001.1"/>
</dbReference>
<dbReference type="Pfam" id="PF13450">
    <property type="entry name" value="NAD_binding_8"/>
    <property type="match status" value="1"/>
</dbReference>
<dbReference type="InterPro" id="IPR020946">
    <property type="entry name" value="Flavin_mOase-like"/>
</dbReference>
<evidence type="ECO:0000313" key="7">
    <source>
        <dbReference type="EMBL" id="GMA40774.1"/>
    </source>
</evidence>
<comment type="caution">
    <text evidence="7">The sequence shown here is derived from an EMBL/GenBank/DDBJ whole genome shotgun (WGS) entry which is preliminary data.</text>
</comment>
<dbReference type="InterPro" id="IPR036188">
    <property type="entry name" value="FAD/NAD-bd_sf"/>
</dbReference>
<protein>
    <submittedName>
        <fullName evidence="7">FAD-containing monooxygenase EthA</fullName>
    </submittedName>
</protein>
<sequence length="486" mass="53790">MNTPIEREPDVLIVGAGLSGIDVAYRLQERCPDLTYDIVDSREAIGGTWDLFRYPGIRSDSDFFTLALPFHPWTGKDSIVEGEEILRYLAEVTHRYGIDRHLRLRTRVLSADWSSDTRRWNVRVEADGREEVYVVRFLVVCTGYYDYESPHDAGFAGIDSFDGPVIHPQFWPQDVDHRGKDVAVIGSGATSITLVPALARDGARVTMVQRTPTYVLAQPRHDVVADVLRRVLPAGAAHQVMRVKNTALQWGLYQACQRAPRAMRAVLRRGAVAGVGSEAIVDRHLTPPYDPWDQRLCIAPEGDFFTAIKDGTARIVTGTIESFVPEGVRMSDGTVVKADIVVTATGLRIKLMGGIDVSLDGRPVDVSEALVYRGAMLSGVPNLAFCVGYINLSWTMRSDLTARLVARVLRRFVDTGATQVVPVPPDDIGETGPLLDMKAGYLARAADSMPRATKRYPWTMAQNVVRDAWSTNRADLDDGLVWQVAR</sequence>
<dbReference type="PANTHER" id="PTHR43872">
    <property type="entry name" value="MONOOXYGENASE, PUTATIVE (AFU_ORTHOLOGUE AFUA_8G02570)-RELATED"/>
    <property type="match status" value="1"/>
</dbReference>
<evidence type="ECO:0000256" key="6">
    <source>
        <dbReference type="ARBA" id="ARBA00023033"/>
    </source>
</evidence>
<gene>
    <name evidence="7" type="primary">ethA</name>
    <name evidence="7" type="ORF">GCM10025883_28190</name>
</gene>
<dbReference type="EMBL" id="BSUO01000001">
    <property type="protein sequence ID" value="GMA40774.1"/>
    <property type="molecule type" value="Genomic_DNA"/>
</dbReference>
<dbReference type="PANTHER" id="PTHR43872:SF1">
    <property type="entry name" value="MONOOXYGENASE, PUTATIVE (AFU_ORTHOLOGUE AFUA_8G02570)-RELATED"/>
    <property type="match status" value="1"/>
</dbReference>
<keyword evidence="5" id="KW-0560">Oxidoreductase</keyword>
<evidence type="ECO:0000256" key="5">
    <source>
        <dbReference type="ARBA" id="ARBA00023002"/>
    </source>
</evidence>
<evidence type="ECO:0000256" key="4">
    <source>
        <dbReference type="ARBA" id="ARBA00022827"/>
    </source>
</evidence>
<evidence type="ECO:0000256" key="3">
    <source>
        <dbReference type="ARBA" id="ARBA00022630"/>
    </source>
</evidence>
<keyword evidence="3" id="KW-0285">Flavoprotein</keyword>
<comment type="similarity">
    <text evidence="2">Belongs to the FAD-binding monooxygenase family.</text>
</comment>